<keyword evidence="2" id="KW-0812">Transmembrane</keyword>
<keyword evidence="4" id="KW-1185">Reference proteome</keyword>
<feature type="transmembrane region" description="Helical" evidence="2">
    <location>
        <begin position="77"/>
        <end position="97"/>
    </location>
</feature>
<evidence type="ECO:0000256" key="1">
    <source>
        <dbReference type="SAM" id="MobiDB-lite"/>
    </source>
</evidence>
<proteinExistence type="predicted"/>
<comment type="caution">
    <text evidence="3">The sequence shown here is derived from an EMBL/GenBank/DDBJ whole genome shotgun (WGS) entry which is preliminary data.</text>
</comment>
<accession>A0A8S9WY77</accession>
<evidence type="ECO:0000256" key="2">
    <source>
        <dbReference type="SAM" id="Phobius"/>
    </source>
</evidence>
<feature type="transmembrane region" description="Helical" evidence="2">
    <location>
        <begin position="44"/>
        <end position="65"/>
    </location>
</feature>
<dbReference type="InterPro" id="IPR052954">
    <property type="entry name" value="GPCR-Ligand_Int"/>
</dbReference>
<gene>
    <name evidence="3" type="ORF">GE061_004026</name>
</gene>
<dbReference type="EMBL" id="WIXP02000012">
    <property type="protein sequence ID" value="KAF6201633.1"/>
    <property type="molecule type" value="Genomic_DNA"/>
</dbReference>
<evidence type="ECO:0000313" key="3">
    <source>
        <dbReference type="EMBL" id="KAF6201633.1"/>
    </source>
</evidence>
<dbReference type="Gene3D" id="1.20.1070.10">
    <property type="entry name" value="Rhodopsin 7-helix transmembrane proteins"/>
    <property type="match status" value="1"/>
</dbReference>
<sequence length="132" mass="14247">MAGVSDREFGGSEGGSEVFSGSESDSATSDDSLGGVVLDWVQRYYTPALVGFGTLGNCLSVIVFFSTKLRKLSSSYYLSALAISDTGYLFCTFLSWLNVADIDLFNKPGICEFSIYLTQVILDPSFKENALS</sequence>
<dbReference type="OrthoDB" id="9990906at2759"/>
<feature type="region of interest" description="Disordered" evidence="1">
    <location>
        <begin position="1"/>
        <end position="31"/>
    </location>
</feature>
<name>A0A8S9WY77_APOLU</name>
<feature type="compositionally biased region" description="Basic and acidic residues" evidence="1">
    <location>
        <begin position="1"/>
        <end position="10"/>
    </location>
</feature>
<dbReference type="PANTHER" id="PTHR46641:SF25">
    <property type="entry name" value="CNMAMIDE RECEPTOR-RELATED"/>
    <property type="match status" value="1"/>
</dbReference>
<dbReference type="Proteomes" id="UP000466442">
    <property type="component" value="Linkage Group LG12"/>
</dbReference>
<organism evidence="3 4">
    <name type="scientific">Apolygus lucorum</name>
    <name type="common">Small green plant bug</name>
    <name type="synonym">Lygocoris lucorum</name>
    <dbReference type="NCBI Taxonomy" id="248454"/>
    <lineage>
        <taxon>Eukaryota</taxon>
        <taxon>Metazoa</taxon>
        <taxon>Ecdysozoa</taxon>
        <taxon>Arthropoda</taxon>
        <taxon>Hexapoda</taxon>
        <taxon>Insecta</taxon>
        <taxon>Pterygota</taxon>
        <taxon>Neoptera</taxon>
        <taxon>Paraneoptera</taxon>
        <taxon>Hemiptera</taxon>
        <taxon>Heteroptera</taxon>
        <taxon>Panheteroptera</taxon>
        <taxon>Cimicomorpha</taxon>
        <taxon>Miridae</taxon>
        <taxon>Mirini</taxon>
        <taxon>Apolygus</taxon>
    </lineage>
</organism>
<keyword evidence="2" id="KW-1133">Transmembrane helix</keyword>
<keyword evidence="2" id="KW-0472">Membrane</keyword>
<feature type="compositionally biased region" description="Low complexity" evidence="1">
    <location>
        <begin position="15"/>
        <end position="24"/>
    </location>
</feature>
<dbReference type="AlphaFoldDB" id="A0A8S9WY77"/>
<dbReference type="PANTHER" id="PTHR46641">
    <property type="entry name" value="FMRFAMIDE RECEPTOR-RELATED"/>
    <property type="match status" value="1"/>
</dbReference>
<evidence type="ECO:0008006" key="5">
    <source>
        <dbReference type="Google" id="ProtNLM"/>
    </source>
</evidence>
<protein>
    <recommendedName>
        <fullName evidence="5">G-protein coupled receptors family 1 profile domain-containing protein</fullName>
    </recommendedName>
</protein>
<evidence type="ECO:0000313" key="4">
    <source>
        <dbReference type="Proteomes" id="UP000466442"/>
    </source>
</evidence>
<dbReference type="SUPFAM" id="SSF81321">
    <property type="entry name" value="Family A G protein-coupled receptor-like"/>
    <property type="match status" value="1"/>
</dbReference>
<reference evidence="3" key="1">
    <citation type="journal article" date="2021" name="Mol. Ecol. Resour.">
        <title>Apolygus lucorum genome provides insights into omnivorousness and mesophyll feeding.</title>
        <authorList>
            <person name="Liu Y."/>
            <person name="Liu H."/>
            <person name="Wang H."/>
            <person name="Huang T."/>
            <person name="Liu B."/>
            <person name="Yang B."/>
            <person name="Yin L."/>
            <person name="Li B."/>
            <person name="Zhang Y."/>
            <person name="Zhang S."/>
            <person name="Jiang F."/>
            <person name="Zhang X."/>
            <person name="Ren Y."/>
            <person name="Wang B."/>
            <person name="Wang S."/>
            <person name="Lu Y."/>
            <person name="Wu K."/>
            <person name="Fan W."/>
            <person name="Wang G."/>
        </authorList>
    </citation>
    <scope>NUCLEOTIDE SEQUENCE</scope>
    <source>
        <strain evidence="3">12Hb</strain>
    </source>
</reference>